<keyword evidence="4 7" id="KW-0808">Transferase</keyword>
<dbReference type="GO" id="GO:0016746">
    <property type="term" value="F:acyltransferase activity"/>
    <property type="evidence" value="ECO:0007669"/>
    <property type="project" value="UniProtKB-KW"/>
</dbReference>
<dbReference type="PANTHER" id="PTHR30606:SF10">
    <property type="entry name" value="PHOSPHATIDYLINOSITOL MANNOSIDE ACYLTRANSFERASE"/>
    <property type="match status" value="1"/>
</dbReference>
<organism evidence="7 8">
    <name type="scientific">Pontiella desulfatans</name>
    <dbReference type="NCBI Taxonomy" id="2750659"/>
    <lineage>
        <taxon>Bacteria</taxon>
        <taxon>Pseudomonadati</taxon>
        <taxon>Kiritimatiellota</taxon>
        <taxon>Kiritimatiellia</taxon>
        <taxon>Kiritimatiellales</taxon>
        <taxon>Pontiellaceae</taxon>
        <taxon>Pontiella</taxon>
    </lineage>
</organism>
<accession>A0A6C2U4I1</accession>
<gene>
    <name evidence="7" type="primary">lpxL</name>
    <name evidence="7" type="ORF">PDESU_02985</name>
</gene>
<dbReference type="Proteomes" id="UP000366872">
    <property type="component" value="Unassembled WGS sequence"/>
</dbReference>
<protein>
    <submittedName>
        <fullName evidence="7">Lipid A biosynthesis lauroyltransferase</fullName>
    </submittedName>
</protein>
<keyword evidence="3" id="KW-0997">Cell inner membrane</keyword>
<sequence length="298" mass="33442">MIKAILTGLLKFVSICPLSAARGLGRFVGFVFGRVLRHHREDAFEALERSIPELSPAECKKTINTMYRLQGVHFLEMMWYSMRGLEAVKAAVEVDGLEHVETARERGKGVLALTAHIGNFELMPMATAALGYKLSVIVKRIKNEAVNEVVGKLRTHEGLSFLATDHAYRDCLKALRRNEAVGMIIDQNMTRDSGVFVDFFGKPACTSPGLAYMAAQSQAPVVPVFIYRKPDGGFRLKVHPPLDPPEDRQPETIHAATQLYTKVIEDAICVAPEQWIWMHRRWKTVQLEGQSGKERLKD</sequence>
<name>A0A6C2U4I1_PONDE</name>
<evidence type="ECO:0000256" key="4">
    <source>
        <dbReference type="ARBA" id="ARBA00022679"/>
    </source>
</evidence>
<dbReference type="GO" id="GO:0005886">
    <property type="term" value="C:plasma membrane"/>
    <property type="evidence" value="ECO:0007669"/>
    <property type="project" value="UniProtKB-SubCell"/>
</dbReference>
<evidence type="ECO:0000256" key="6">
    <source>
        <dbReference type="ARBA" id="ARBA00023315"/>
    </source>
</evidence>
<keyword evidence="6" id="KW-0012">Acyltransferase</keyword>
<proteinExistence type="predicted"/>
<dbReference type="PANTHER" id="PTHR30606">
    <property type="entry name" value="LIPID A BIOSYNTHESIS LAUROYL ACYLTRANSFERASE"/>
    <property type="match status" value="1"/>
</dbReference>
<evidence type="ECO:0000256" key="3">
    <source>
        <dbReference type="ARBA" id="ARBA00022519"/>
    </source>
</evidence>
<keyword evidence="2" id="KW-1003">Cell membrane</keyword>
<dbReference type="Pfam" id="PF03279">
    <property type="entry name" value="Lip_A_acyltrans"/>
    <property type="match status" value="1"/>
</dbReference>
<comment type="subcellular location">
    <subcellularLocation>
        <location evidence="1">Cell inner membrane</location>
    </subcellularLocation>
</comment>
<keyword evidence="5" id="KW-0472">Membrane</keyword>
<dbReference type="PIRSF" id="PIRSF026649">
    <property type="entry name" value="MsbB"/>
    <property type="match status" value="1"/>
</dbReference>
<dbReference type="AlphaFoldDB" id="A0A6C2U4I1"/>
<evidence type="ECO:0000256" key="1">
    <source>
        <dbReference type="ARBA" id="ARBA00004533"/>
    </source>
</evidence>
<evidence type="ECO:0000313" key="8">
    <source>
        <dbReference type="Proteomes" id="UP000366872"/>
    </source>
</evidence>
<dbReference type="CDD" id="cd07984">
    <property type="entry name" value="LPLAT_LABLAT-like"/>
    <property type="match status" value="1"/>
</dbReference>
<evidence type="ECO:0000256" key="2">
    <source>
        <dbReference type="ARBA" id="ARBA00022475"/>
    </source>
</evidence>
<dbReference type="InterPro" id="IPR004960">
    <property type="entry name" value="LipA_acyltrans"/>
</dbReference>
<evidence type="ECO:0000313" key="7">
    <source>
        <dbReference type="EMBL" id="VGO14424.1"/>
    </source>
</evidence>
<dbReference type="EMBL" id="CAAHFG010000001">
    <property type="protein sequence ID" value="VGO14424.1"/>
    <property type="molecule type" value="Genomic_DNA"/>
</dbReference>
<dbReference type="GO" id="GO:0009247">
    <property type="term" value="P:glycolipid biosynthetic process"/>
    <property type="evidence" value="ECO:0007669"/>
    <property type="project" value="UniProtKB-ARBA"/>
</dbReference>
<keyword evidence="8" id="KW-1185">Reference proteome</keyword>
<evidence type="ECO:0000256" key="5">
    <source>
        <dbReference type="ARBA" id="ARBA00023136"/>
    </source>
</evidence>
<reference evidence="7 8" key="1">
    <citation type="submission" date="2019-04" db="EMBL/GenBank/DDBJ databases">
        <authorList>
            <person name="Van Vliet M D."/>
        </authorList>
    </citation>
    <scope>NUCLEOTIDE SEQUENCE [LARGE SCALE GENOMIC DNA]</scope>
    <source>
        <strain evidence="7 8">F1</strain>
    </source>
</reference>